<sequence length="101" mass="11121">MSIKTRMAERLTSIFSPAALEVLDESDRHKGHGGWREGGETHFRIRIVAEAFSGMSRVARHRAINDAAAEFFAEGLHALAIEARTPDEPDPRARQVSQPAG</sequence>
<dbReference type="PANTHER" id="PTHR46230">
    <property type="match status" value="1"/>
</dbReference>
<evidence type="ECO:0000313" key="3">
    <source>
        <dbReference type="Proteomes" id="UP000183900"/>
    </source>
</evidence>
<organism evidence="2 3">
    <name type="scientific">Pannonibacter indicus</name>
    <dbReference type="NCBI Taxonomy" id="466044"/>
    <lineage>
        <taxon>Bacteria</taxon>
        <taxon>Pseudomonadati</taxon>
        <taxon>Pseudomonadota</taxon>
        <taxon>Alphaproteobacteria</taxon>
        <taxon>Hyphomicrobiales</taxon>
        <taxon>Stappiaceae</taxon>
        <taxon>Pannonibacter</taxon>
    </lineage>
</organism>
<dbReference type="Proteomes" id="UP000183900">
    <property type="component" value="Unassembled WGS sequence"/>
</dbReference>
<dbReference type="Gene3D" id="3.30.300.90">
    <property type="entry name" value="BolA-like"/>
    <property type="match status" value="1"/>
</dbReference>
<dbReference type="GO" id="GO:0016226">
    <property type="term" value="P:iron-sulfur cluster assembly"/>
    <property type="evidence" value="ECO:0007669"/>
    <property type="project" value="TreeGrafter"/>
</dbReference>
<dbReference type="RefSeq" id="WP_055455779.1">
    <property type="nucleotide sequence ID" value="NZ_CYHE01000006.1"/>
</dbReference>
<gene>
    <name evidence="2" type="ORF">Ga0061067_106100</name>
</gene>
<dbReference type="PIRSF" id="PIRSF003113">
    <property type="entry name" value="BolA"/>
    <property type="match status" value="1"/>
</dbReference>
<comment type="similarity">
    <text evidence="1">Belongs to the BolA/IbaG family.</text>
</comment>
<reference evidence="3" key="1">
    <citation type="submission" date="2015-08" db="EMBL/GenBank/DDBJ databases">
        <authorList>
            <person name="Varghese N."/>
        </authorList>
    </citation>
    <scope>NUCLEOTIDE SEQUENCE [LARGE SCALE GENOMIC DNA]</scope>
    <source>
        <strain evidence="3">DSM 23407</strain>
    </source>
</reference>
<dbReference type="InterPro" id="IPR036065">
    <property type="entry name" value="BolA-like_sf"/>
</dbReference>
<name>A0A0K6I0I5_9HYPH</name>
<dbReference type="AlphaFoldDB" id="A0A0K6I0I5"/>
<dbReference type="InterPro" id="IPR002634">
    <property type="entry name" value="BolA"/>
</dbReference>
<evidence type="ECO:0000256" key="1">
    <source>
        <dbReference type="RuleBase" id="RU003860"/>
    </source>
</evidence>
<dbReference type="SUPFAM" id="SSF82657">
    <property type="entry name" value="BolA-like"/>
    <property type="match status" value="1"/>
</dbReference>
<dbReference type="Pfam" id="PF01722">
    <property type="entry name" value="BolA"/>
    <property type="match status" value="1"/>
</dbReference>
<dbReference type="EMBL" id="CYHE01000006">
    <property type="protein sequence ID" value="CUA96812.1"/>
    <property type="molecule type" value="Genomic_DNA"/>
</dbReference>
<accession>A0A0K6I0I5</accession>
<dbReference type="PANTHER" id="PTHR46230:SF7">
    <property type="entry name" value="BOLA-LIKE PROTEIN 1"/>
    <property type="match status" value="1"/>
</dbReference>
<evidence type="ECO:0000313" key="2">
    <source>
        <dbReference type="EMBL" id="CUA96812.1"/>
    </source>
</evidence>
<dbReference type="OrthoDB" id="9811118at2"/>
<protein>
    <recommendedName>
        <fullName evidence="4">Transcriptional regulator, BolA protein family</fullName>
    </recommendedName>
</protein>
<proteinExistence type="inferred from homology"/>
<evidence type="ECO:0008006" key="4">
    <source>
        <dbReference type="Google" id="ProtNLM"/>
    </source>
</evidence>
<keyword evidence="3" id="KW-1185">Reference proteome</keyword>